<evidence type="ECO:0000313" key="2">
    <source>
        <dbReference type="EMBL" id="GAI55263.1"/>
    </source>
</evidence>
<dbReference type="PANTHER" id="PTHR43199:SF1">
    <property type="entry name" value="GLUTATHIONE HYDROLASE PROENZYME"/>
    <property type="match status" value="1"/>
</dbReference>
<dbReference type="Gene3D" id="1.10.246.130">
    <property type="match status" value="1"/>
</dbReference>
<feature type="non-terminal residue" evidence="2">
    <location>
        <position position="165"/>
    </location>
</feature>
<gene>
    <name evidence="2" type="ORF">S06H3_61763</name>
</gene>
<dbReference type="InterPro" id="IPR029055">
    <property type="entry name" value="Ntn_hydrolases_N"/>
</dbReference>
<feature type="compositionally biased region" description="Polar residues" evidence="1">
    <location>
        <begin position="150"/>
        <end position="165"/>
    </location>
</feature>
<protein>
    <recommendedName>
        <fullName evidence="3">Gamma-glutamyltransferase</fullName>
    </recommendedName>
</protein>
<evidence type="ECO:0008006" key="3">
    <source>
        <dbReference type="Google" id="ProtNLM"/>
    </source>
</evidence>
<dbReference type="InterPro" id="IPR043138">
    <property type="entry name" value="GGT_lsub"/>
</dbReference>
<dbReference type="AlphaFoldDB" id="X1PHC9"/>
<dbReference type="SUPFAM" id="SSF56235">
    <property type="entry name" value="N-terminal nucleophile aminohydrolases (Ntn hydrolases)"/>
    <property type="match status" value="1"/>
</dbReference>
<proteinExistence type="predicted"/>
<dbReference type="EMBL" id="BARV01040567">
    <property type="protein sequence ID" value="GAI55263.1"/>
    <property type="molecule type" value="Genomic_DNA"/>
</dbReference>
<organism evidence="2">
    <name type="scientific">marine sediment metagenome</name>
    <dbReference type="NCBI Taxonomy" id="412755"/>
    <lineage>
        <taxon>unclassified sequences</taxon>
        <taxon>metagenomes</taxon>
        <taxon>ecological metagenomes</taxon>
    </lineage>
</organism>
<feature type="non-terminal residue" evidence="2">
    <location>
        <position position="1"/>
    </location>
</feature>
<dbReference type="Pfam" id="PF01019">
    <property type="entry name" value="G_glu_transpept"/>
    <property type="match status" value="1"/>
</dbReference>
<feature type="region of interest" description="Disordered" evidence="1">
    <location>
        <begin position="141"/>
        <end position="165"/>
    </location>
</feature>
<dbReference type="PRINTS" id="PR01210">
    <property type="entry name" value="GGTRANSPTASE"/>
</dbReference>
<evidence type="ECO:0000256" key="1">
    <source>
        <dbReference type="SAM" id="MobiDB-lite"/>
    </source>
</evidence>
<comment type="caution">
    <text evidence="2">The sequence shown here is derived from an EMBL/GenBank/DDBJ whole genome shotgun (WGS) entry which is preliminary data.</text>
</comment>
<dbReference type="InterPro" id="IPR051792">
    <property type="entry name" value="GGT_bact"/>
</dbReference>
<reference evidence="2" key="1">
    <citation type="journal article" date="2014" name="Front. Microbiol.">
        <title>High frequency of phylogenetically diverse reductive dehalogenase-homologous genes in deep subseafloor sedimentary metagenomes.</title>
        <authorList>
            <person name="Kawai M."/>
            <person name="Futagami T."/>
            <person name="Toyoda A."/>
            <person name="Takaki Y."/>
            <person name="Nishi S."/>
            <person name="Hori S."/>
            <person name="Arai W."/>
            <person name="Tsubouchi T."/>
            <person name="Morono Y."/>
            <person name="Uchiyama I."/>
            <person name="Ito T."/>
            <person name="Fujiyama A."/>
            <person name="Inagaki F."/>
            <person name="Takami H."/>
        </authorList>
    </citation>
    <scope>NUCLEOTIDE SEQUENCE</scope>
    <source>
        <strain evidence="2">Expedition CK06-06</strain>
    </source>
</reference>
<name>X1PHC9_9ZZZZ</name>
<dbReference type="PANTHER" id="PTHR43199">
    <property type="entry name" value="GLUTATHIONE HYDROLASE"/>
    <property type="match status" value="1"/>
</dbReference>
<sequence length="165" mass="18221">VFYKGEIAADIVQVIREDTINPGVMALDDLAGYRAVLREPVRGEYRGYEIVAMPPPTSGGTALIEMLNILEAFDLSQYEFGDPDSVHFINEAQKIAYADRNRYLGDSDWVDVPLDTLLSKEFSAVRRDLIHPYKAVPTPAPYGEMPSGAPISQLNITDTEGISTL</sequence>
<accession>X1PHC9</accession>